<evidence type="ECO:0000313" key="2">
    <source>
        <dbReference type="Proteomes" id="UP001500368"/>
    </source>
</evidence>
<dbReference type="Proteomes" id="UP001500368">
    <property type="component" value="Unassembled WGS sequence"/>
</dbReference>
<reference evidence="2" key="1">
    <citation type="journal article" date="2019" name="Int. J. Syst. Evol. Microbiol.">
        <title>The Global Catalogue of Microorganisms (GCM) 10K type strain sequencing project: providing services to taxonomists for standard genome sequencing and annotation.</title>
        <authorList>
            <consortium name="The Broad Institute Genomics Platform"/>
            <consortium name="The Broad Institute Genome Sequencing Center for Infectious Disease"/>
            <person name="Wu L."/>
            <person name="Ma J."/>
        </authorList>
    </citation>
    <scope>NUCLEOTIDE SEQUENCE [LARGE SCALE GENOMIC DNA]</scope>
    <source>
        <strain evidence="2">JCM 19129</strain>
    </source>
</reference>
<gene>
    <name evidence="1" type="ORF">GCM10025790_08280</name>
</gene>
<name>A0ABP9FSJ6_9MICC</name>
<comment type="caution">
    <text evidence="1">The sequence shown here is derived from an EMBL/GenBank/DDBJ whole genome shotgun (WGS) entry which is preliminary data.</text>
</comment>
<protein>
    <submittedName>
        <fullName evidence="1">Uncharacterized protein</fullName>
    </submittedName>
</protein>
<proteinExistence type="predicted"/>
<sequence>MTSVSPEMGGWQIVSVTRNARDLETPEAEAHTLGRLVTDVLLCAHRRGATVELSTLRVHRGKVEGAINEGTPFLRAEAYATTPTEVPHGHHE</sequence>
<accession>A0ABP9FSJ6</accession>
<dbReference type="RefSeq" id="WP_345476815.1">
    <property type="nucleotide sequence ID" value="NZ_BAABLW010000005.1"/>
</dbReference>
<evidence type="ECO:0000313" key="1">
    <source>
        <dbReference type="EMBL" id="GAA4915624.1"/>
    </source>
</evidence>
<keyword evidence="2" id="KW-1185">Reference proteome</keyword>
<dbReference type="EMBL" id="BAABLW010000005">
    <property type="protein sequence ID" value="GAA4915624.1"/>
    <property type="molecule type" value="Genomic_DNA"/>
</dbReference>
<organism evidence="1 2">
    <name type="scientific">Nesterenkonia rhizosphaerae</name>
    <dbReference type="NCBI Taxonomy" id="1348272"/>
    <lineage>
        <taxon>Bacteria</taxon>
        <taxon>Bacillati</taxon>
        <taxon>Actinomycetota</taxon>
        <taxon>Actinomycetes</taxon>
        <taxon>Micrococcales</taxon>
        <taxon>Micrococcaceae</taxon>
        <taxon>Nesterenkonia</taxon>
    </lineage>
</organism>